<name>A0ABN0VHA3_9ACTN</name>
<dbReference type="RefSeq" id="WP_344161973.1">
    <property type="nucleotide sequence ID" value="NZ_BAAABV010000021.1"/>
</dbReference>
<dbReference type="Proteomes" id="UP001501867">
    <property type="component" value="Unassembled WGS sequence"/>
</dbReference>
<gene>
    <name evidence="1" type="ORF">GCM10010302_43300</name>
</gene>
<reference evidence="1 2" key="1">
    <citation type="journal article" date="2019" name="Int. J. Syst. Evol. Microbiol.">
        <title>The Global Catalogue of Microorganisms (GCM) 10K type strain sequencing project: providing services to taxonomists for standard genome sequencing and annotation.</title>
        <authorList>
            <consortium name="The Broad Institute Genomics Platform"/>
            <consortium name="The Broad Institute Genome Sequencing Center for Infectious Disease"/>
            <person name="Wu L."/>
            <person name="Ma J."/>
        </authorList>
    </citation>
    <scope>NUCLEOTIDE SEQUENCE [LARGE SCALE GENOMIC DNA]</scope>
    <source>
        <strain evidence="1 2">JCM 4505</strain>
    </source>
</reference>
<evidence type="ECO:0000313" key="2">
    <source>
        <dbReference type="Proteomes" id="UP001501867"/>
    </source>
</evidence>
<sequence>MTTELSKAWQLFESGDAQGSMRTLRLAADELTSGEIAPLVAELAEGAGFTDLAEASTDLAARPAEAERLYRFGYACVERGLPALASPRCARPWT</sequence>
<dbReference type="EMBL" id="BAAABV010000021">
    <property type="protein sequence ID" value="GAA0300078.1"/>
    <property type="molecule type" value="Genomic_DNA"/>
</dbReference>
<evidence type="ECO:0000313" key="1">
    <source>
        <dbReference type="EMBL" id="GAA0300078.1"/>
    </source>
</evidence>
<protein>
    <submittedName>
        <fullName evidence="1">Uncharacterized protein</fullName>
    </submittedName>
</protein>
<keyword evidence="2" id="KW-1185">Reference proteome</keyword>
<organism evidence="1 2">
    <name type="scientific">Streptomyces polychromogenes</name>
    <dbReference type="NCBI Taxonomy" id="67342"/>
    <lineage>
        <taxon>Bacteria</taxon>
        <taxon>Bacillati</taxon>
        <taxon>Actinomycetota</taxon>
        <taxon>Actinomycetes</taxon>
        <taxon>Kitasatosporales</taxon>
        <taxon>Streptomycetaceae</taxon>
        <taxon>Streptomyces</taxon>
    </lineage>
</organism>
<proteinExistence type="predicted"/>
<comment type="caution">
    <text evidence="1">The sequence shown here is derived from an EMBL/GenBank/DDBJ whole genome shotgun (WGS) entry which is preliminary data.</text>
</comment>
<accession>A0ABN0VHA3</accession>